<dbReference type="InterPro" id="IPR052034">
    <property type="entry name" value="NasD-like"/>
</dbReference>
<evidence type="ECO:0000256" key="3">
    <source>
        <dbReference type="ARBA" id="ARBA00022723"/>
    </source>
</evidence>
<dbReference type="GO" id="GO:0020037">
    <property type="term" value="F:heme binding"/>
    <property type="evidence" value="ECO:0007669"/>
    <property type="project" value="InterPro"/>
</dbReference>
<sequence length="224" mass="24231">MKKDLLDKGAVLQRDKETYAIAPHLTAGLVTPGQLRTLADVAEKYDAKAIKVTGAQRIALVGIKEEEIDSAWKDLGMKPGAAVGLCVRSVKVCPGTTFCKKGLQDSVAIGSKLDGLYHGMDLPNKLKIGVSGCPQSCADNHIKDIGIFGMPKGWTVQIGGKGGLKPRLADKIVVNVSEEKLFPLVEKIIKVYSENATARERLGDYIERVGLEEVKNQIDIESYL</sequence>
<dbReference type="PIRSF" id="PIRSF037487">
    <property type="entry name" value="Sulfite_red_assimil"/>
    <property type="match status" value="1"/>
</dbReference>
<dbReference type="PANTHER" id="PTHR43809:SF1">
    <property type="entry name" value="NITRITE REDUCTASE (NADH) LARGE SUBUNIT"/>
    <property type="match status" value="1"/>
</dbReference>
<evidence type="ECO:0000313" key="9">
    <source>
        <dbReference type="EMBL" id="AOR24362.1"/>
    </source>
</evidence>
<accession>A0A1D7XLZ2</accession>
<feature type="domain" description="Nitrite/sulphite reductase 4Fe-4S" evidence="7">
    <location>
        <begin position="86"/>
        <end position="220"/>
    </location>
</feature>
<dbReference type="InterPro" id="IPR036136">
    <property type="entry name" value="Nit/Sulf_reduc_fer-like_dom_sf"/>
</dbReference>
<reference evidence="10" key="1">
    <citation type="submission" date="2016-09" db="EMBL/GenBank/DDBJ databases">
        <title>Genomics of Clostridium taeniosporum, an organism which forms endospores with ribbon-like appendages.</title>
        <authorList>
            <person name="Walker J.R."/>
        </authorList>
    </citation>
    <scope>NUCLEOTIDE SEQUENCE [LARGE SCALE GENOMIC DNA]</scope>
    <source>
        <strain evidence="10">1/k</strain>
    </source>
</reference>
<dbReference type="GO" id="GO:0016491">
    <property type="term" value="F:oxidoreductase activity"/>
    <property type="evidence" value="ECO:0007669"/>
    <property type="project" value="UniProtKB-KW"/>
</dbReference>
<evidence type="ECO:0000256" key="6">
    <source>
        <dbReference type="ARBA" id="ARBA00023014"/>
    </source>
</evidence>
<dbReference type="PRINTS" id="PR00397">
    <property type="entry name" value="SIROHAEM"/>
</dbReference>
<gene>
    <name evidence="9" type="ORF">BGI42_11730</name>
</gene>
<evidence type="ECO:0000256" key="2">
    <source>
        <dbReference type="ARBA" id="ARBA00022617"/>
    </source>
</evidence>
<dbReference type="SUPFAM" id="SSF56014">
    <property type="entry name" value="Nitrite and sulphite reductase 4Fe-4S domain-like"/>
    <property type="match status" value="1"/>
</dbReference>
<evidence type="ECO:0000256" key="4">
    <source>
        <dbReference type="ARBA" id="ARBA00023002"/>
    </source>
</evidence>
<dbReference type="GO" id="GO:0051539">
    <property type="term" value="F:4 iron, 4 sulfur cluster binding"/>
    <property type="evidence" value="ECO:0007669"/>
    <property type="project" value="UniProtKB-KW"/>
</dbReference>
<evidence type="ECO:0000313" key="10">
    <source>
        <dbReference type="Proteomes" id="UP000094652"/>
    </source>
</evidence>
<dbReference type="Proteomes" id="UP000094652">
    <property type="component" value="Chromosome"/>
</dbReference>
<dbReference type="InterPro" id="IPR005117">
    <property type="entry name" value="NiRdtase/SiRdtase_haem-b_fer"/>
</dbReference>
<dbReference type="KEGG" id="ctae:BGI42_11730"/>
<dbReference type="AlphaFoldDB" id="A0A1D7XLZ2"/>
<dbReference type="InterPro" id="IPR045854">
    <property type="entry name" value="NO2/SO3_Rdtase_4Fe4S_sf"/>
</dbReference>
<keyword evidence="1" id="KW-0004">4Fe-4S</keyword>
<organism evidence="9 10">
    <name type="scientific">Clostridium taeniosporum</name>
    <dbReference type="NCBI Taxonomy" id="394958"/>
    <lineage>
        <taxon>Bacteria</taxon>
        <taxon>Bacillati</taxon>
        <taxon>Bacillota</taxon>
        <taxon>Clostridia</taxon>
        <taxon>Eubacteriales</taxon>
        <taxon>Clostridiaceae</taxon>
        <taxon>Clostridium</taxon>
    </lineage>
</organism>
<keyword evidence="4" id="KW-0560">Oxidoreductase</keyword>
<keyword evidence="5" id="KW-0408">Iron</keyword>
<dbReference type="EMBL" id="CP017253">
    <property type="protein sequence ID" value="AOR24362.1"/>
    <property type="molecule type" value="Genomic_DNA"/>
</dbReference>
<evidence type="ECO:0000259" key="8">
    <source>
        <dbReference type="Pfam" id="PF03460"/>
    </source>
</evidence>
<dbReference type="InterPro" id="IPR006067">
    <property type="entry name" value="NO2/SO3_Rdtase_4Fe4S_dom"/>
</dbReference>
<dbReference type="OrthoDB" id="9800558at2"/>
<evidence type="ECO:0000256" key="5">
    <source>
        <dbReference type="ARBA" id="ARBA00023004"/>
    </source>
</evidence>
<proteinExistence type="predicted"/>
<name>A0A1D7XLZ2_9CLOT</name>
<protein>
    <submittedName>
        <fullName evidence="9">NAD(P)/FAD-dependent oxidoreductase</fullName>
    </submittedName>
</protein>
<dbReference type="Pfam" id="PF03460">
    <property type="entry name" value="NIR_SIR_ferr"/>
    <property type="match status" value="1"/>
</dbReference>
<dbReference type="SUPFAM" id="SSF55124">
    <property type="entry name" value="Nitrite/Sulfite reductase N-terminal domain-like"/>
    <property type="match status" value="1"/>
</dbReference>
<dbReference type="PROSITE" id="PS00365">
    <property type="entry name" value="NIR_SIR"/>
    <property type="match status" value="1"/>
</dbReference>
<keyword evidence="3" id="KW-0479">Metal-binding</keyword>
<feature type="domain" description="Nitrite/Sulfite reductase ferredoxin-like" evidence="8">
    <location>
        <begin position="13"/>
        <end position="76"/>
    </location>
</feature>
<dbReference type="GO" id="GO:0046872">
    <property type="term" value="F:metal ion binding"/>
    <property type="evidence" value="ECO:0007669"/>
    <property type="project" value="UniProtKB-KW"/>
</dbReference>
<dbReference type="InterPro" id="IPR017220">
    <property type="entry name" value="Sulphite_reductase_assimil"/>
</dbReference>
<keyword evidence="6" id="KW-0411">Iron-sulfur</keyword>
<evidence type="ECO:0000259" key="7">
    <source>
        <dbReference type="Pfam" id="PF01077"/>
    </source>
</evidence>
<dbReference type="Gene3D" id="3.90.480.10">
    <property type="entry name" value="Sulfite Reductase Hemoprotein,Domain 2"/>
    <property type="match status" value="1"/>
</dbReference>
<dbReference type="STRING" id="394958.BGI42_11730"/>
<keyword evidence="2" id="KW-0349">Heme</keyword>
<keyword evidence="10" id="KW-1185">Reference proteome</keyword>
<dbReference type="InterPro" id="IPR006066">
    <property type="entry name" value="NO2/SO3_Rdtase_FeS/sirohaem_BS"/>
</dbReference>
<evidence type="ECO:0000256" key="1">
    <source>
        <dbReference type="ARBA" id="ARBA00022485"/>
    </source>
</evidence>
<dbReference type="Gene3D" id="3.30.413.10">
    <property type="entry name" value="Sulfite Reductase Hemoprotein, domain 1"/>
    <property type="match status" value="1"/>
</dbReference>
<dbReference type="PANTHER" id="PTHR43809">
    <property type="entry name" value="NITRITE REDUCTASE (NADH) LARGE SUBUNIT"/>
    <property type="match status" value="1"/>
</dbReference>
<dbReference type="Pfam" id="PF01077">
    <property type="entry name" value="NIR_SIR"/>
    <property type="match status" value="1"/>
</dbReference>
<dbReference type="RefSeq" id="WP_069680493.1">
    <property type="nucleotide sequence ID" value="NZ_CP017253.2"/>
</dbReference>